<evidence type="ECO:0000313" key="8">
    <source>
        <dbReference type="EMBL" id="KKI99846.1"/>
    </source>
</evidence>
<dbReference type="PANTHER" id="PTHR30250">
    <property type="entry name" value="PST FAMILY PREDICTED COLANIC ACID TRANSPORTER"/>
    <property type="match status" value="1"/>
</dbReference>
<feature type="transmembrane region" description="Helical" evidence="7">
    <location>
        <begin position="104"/>
        <end position="127"/>
    </location>
</feature>
<dbReference type="EMBL" id="AJTX02000004">
    <property type="protein sequence ID" value="KKI99846.1"/>
    <property type="molecule type" value="Genomic_DNA"/>
</dbReference>
<dbReference type="RefSeq" id="WP_017711103.1">
    <property type="nucleotide sequence ID" value="NZ_KB235933.1"/>
</dbReference>
<feature type="compositionally biased region" description="Low complexity" evidence="6">
    <location>
        <begin position="479"/>
        <end position="533"/>
    </location>
</feature>
<evidence type="ECO:0000256" key="7">
    <source>
        <dbReference type="SAM" id="Phobius"/>
    </source>
</evidence>
<dbReference type="InterPro" id="IPR050833">
    <property type="entry name" value="Poly_Biosynth_Transport"/>
</dbReference>
<reference evidence="8" key="1">
    <citation type="submission" date="2012-04" db="EMBL/GenBank/DDBJ databases">
        <authorList>
            <person name="Borisov I.G."/>
            <person name="Ivanikova N.V."/>
            <person name="Pinevich A.V."/>
        </authorList>
    </citation>
    <scope>NUCLEOTIDE SEQUENCE</scope>
    <source>
        <strain evidence="8">CALU 1027</strain>
    </source>
</reference>
<feature type="transmembrane region" description="Helical" evidence="7">
    <location>
        <begin position="358"/>
        <end position="381"/>
    </location>
</feature>
<feature type="transmembrane region" description="Helical" evidence="7">
    <location>
        <begin position="197"/>
        <end position="217"/>
    </location>
</feature>
<dbReference type="CDD" id="cd13128">
    <property type="entry name" value="MATE_Wzx_like"/>
    <property type="match status" value="1"/>
</dbReference>
<evidence type="ECO:0000256" key="2">
    <source>
        <dbReference type="ARBA" id="ARBA00022475"/>
    </source>
</evidence>
<feature type="transmembrane region" description="Helical" evidence="7">
    <location>
        <begin position="29"/>
        <end position="53"/>
    </location>
</feature>
<keyword evidence="4 7" id="KW-1133">Transmembrane helix</keyword>
<dbReference type="GO" id="GO:0005886">
    <property type="term" value="C:plasma membrane"/>
    <property type="evidence" value="ECO:0007669"/>
    <property type="project" value="UniProtKB-SubCell"/>
</dbReference>
<keyword evidence="9" id="KW-1185">Reference proteome</keyword>
<sequence length="560" mass="58879">MTPSSLTPSALSPAPEDFKLRTLAQDAGVALVIQILGIILLYVVQVTLAQWMGGVQYGIYQYVISWSALLGLPAGLGFPRAVLRLFAEYRVKQDWGRLRGIARSSWWLTVGASLGLAAIAAVLVLVINYSHPFAYAVPLLMGLGLIPLQALLQLQLSTARAMKDVTLAYAPSRILWPVVTLCGGYGLLAQMGQVTGISMVAISTLALTLVLGFQLGLMFQRFNDQVEPAPAIYMNRVWLGISVVLLIQQAFATILNQTDVIMVGSFVGPEAAGIYSASVKTGLWVSFVLQTVNMVAAPAFATLYAQKDMAGLQRVVSQVTLWIFWPSMAIAAILLIWTEPILGIFGPSFVAANWWLKVLVVGQLVNALCGSVGSVVIMTGYQNQSAHIFGYSALLNVGLNFLAIPTLGAVGAAIATSITVVIWNLWLSQLVVREVGIHCSIFYALRHRRDGDDGAALEGATIGPGVTESVAAESIATEASATEAVATEASATEASATEASATEASATEASATEPSATEASATEPSATEPSASTIVPDVPDSPATATETPPADANPSDPDA</sequence>
<keyword evidence="3 7" id="KW-0812">Transmembrane</keyword>
<organism evidence="8 9">
    <name type="scientific">Prochlorothrix hollandica PCC 9006 = CALU 1027</name>
    <dbReference type="NCBI Taxonomy" id="317619"/>
    <lineage>
        <taxon>Bacteria</taxon>
        <taxon>Bacillati</taxon>
        <taxon>Cyanobacteriota</taxon>
        <taxon>Cyanophyceae</taxon>
        <taxon>Prochlorotrichales</taxon>
        <taxon>Prochlorotrichaceae</taxon>
        <taxon>Prochlorothrix</taxon>
    </lineage>
</organism>
<evidence type="ECO:0000256" key="5">
    <source>
        <dbReference type="ARBA" id="ARBA00023136"/>
    </source>
</evidence>
<feature type="transmembrane region" description="Helical" evidence="7">
    <location>
        <begin position="237"/>
        <end position="255"/>
    </location>
</feature>
<gene>
    <name evidence="8" type="ORF">PROH_08415</name>
</gene>
<proteinExistence type="predicted"/>
<dbReference type="AlphaFoldDB" id="A0A0M2PZP1"/>
<evidence type="ECO:0000256" key="3">
    <source>
        <dbReference type="ARBA" id="ARBA00022692"/>
    </source>
</evidence>
<comment type="caution">
    <text evidence="8">The sequence shown here is derived from an EMBL/GenBank/DDBJ whole genome shotgun (WGS) entry which is preliminary data.</text>
</comment>
<evidence type="ECO:0000256" key="6">
    <source>
        <dbReference type="SAM" id="MobiDB-lite"/>
    </source>
</evidence>
<dbReference type="PANTHER" id="PTHR30250:SF11">
    <property type="entry name" value="O-ANTIGEN TRANSPORTER-RELATED"/>
    <property type="match status" value="1"/>
</dbReference>
<evidence type="ECO:0000313" key="9">
    <source>
        <dbReference type="Proteomes" id="UP000034681"/>
    </source>
</evidence>
<evidence type="ECO:0000256" key="4">
    <source>
        <dbReference type="ARBA" id="ARBA00022989"/>
    </source>
</evidence>
<dbReference type="Proteomes" id="UP000034681">
    <property type="component" value="Unassembled WGS sequence"/>
</dbReference>
<name>A0A0M2PZP1_PROHO</name>
<accession>A0A0M2PZP1</accession>
<comment type="subcellular location">
    <subcellularLocation>
        <location evidence="1">Cell membrane</location>
        <topology evidence="1">Multi-pass membrane protein</topology>
    </subcellularLocation>
</comment>
<evidence type="ECO:0000256" key="1">
    <source>
        <dbReference type="ARBA" id="ARBA00004651"/>
    </source>
</evidence>
<feature type="transmembrane region" description="Helical" evidence="7">
    <location>
        <begin position="174"/>
        <end position="191"/>
    </location>
</feature>
<protein>
    <submittedName>
        <fullName evidence="8">Teichoic acid transporter</fullName>
    </submittedName>
</protein>
<feature type="transmembrane region" description="Helical" evidence="7">
    <location>
        <begin position="315"/>
        <end position="338"/>
    </location>
</feature>
<keyword evidence="5 7" id="KW-0472">Membrane</keyword>
<feature type="transmembrane region" description="Helical" evidence="7">
    <location>
        <begin position="133"/>
        <end position="154"/>
    </location>
</feature>
<feature type="transmembrane region" description="Helical" evidence="7">
    <location>
        <begin position="393"/>
        <end position="426"/>
    </location>
</feature>
<feature type="compositionally biased region" description="Low complexity" evidence="6">
    <location>
        <begin position="542"/>
        <end position="560"/>
    </location>
</feature>
<dbReference type="InterPro" id="IPR002797">
    <property type="entry name" value="Polysacc_synth"/>
</dbReference>
<dbReference type="eggNOG" id="COG2244">
    <property type="taxonomic scope" value="Bacteria"/>
</dbReference>
<feature type="transmembrane region" description="Helical" evidence="7">
    <location>
        <begin position="283"/>
        <end position="303"/>
    </location>
</feature>
<dbReference type="Pfam" id="PF01943">
    <property type="entry name" value="Polysacc_synt"/>
    <property type="match status" value="1"/>
</dbReference>
<dbReference type="STRING" id="317619.GCA_000332315_00429"/>
<keyword evidence="2" id="KW-1003">Cell membrane</keyword>
<feature type="region of interest" description="Disordered" evidence="6">
    <location>
        <begin position="479"/>
        <end position="560"/>
    </location>
</feature>
<feature type="transmembrane region" description="Helical" evidence="7">
    <location>
        <begin position="59"/>
        <end position="83"/>
    </location>
</feature>